<organism evidence="1 2">
    <name type="scientific">Trifolium subterraneum</name>
    <name type="common">Subterranean clover</name>
    <dbReference type="NCBI Taxonomy" id="3900"/>
    <lineage>
        <taxon>Eukaryota</taxon>
        <taxon>Viridiplantae</taxon>
        <taxon>Streptophyta</taxon>
        <taxon>Embryophyta</taxon>
        <taxon>Tracheophyta</taxon>
        <taxon>Spermatophyta</taxon>
        <taxon>Magnoliopsida</taxon>
        <taxon>eudicotyledons</taxon>
        <taxon>Gunneridae</taxon>
        <taxon>Pentapetalae</taxon>
        <taxon>rosids</taxon>
        <taxon>fabids</taxon>
        <taxon>Fabales</taxon>
        <taxon>Fabaceae</taxon>
        <taxon>Papilionoideae</taxon>
        <taxon>50 kb inversion clade</taxon>
        <taxon>NPAAA clade</taxon>
        <taxon>Hologalegina</taxon>
        <taxon>IRL clade</taxon>
        <taxon>Trifolieae</taxon>
        <taxon>Trifolium</taxon>
    </lineage>
</organism>
<evidence type="ECO:0000313" key="2">
    <source>
        <dbReference type="Proteomes" id="UP000242715"/>
    </source>
</evidence>
<protein>
    <submittedName>
        <fullName evidence="1">Uncharacterized protein</fullName>
    </submittedName>
</protein>
<sequence>MPCDGDGFRRGDFIVHNDHKLKGEGSWNVAWDVLPVRWLHRSDWAGLLSGVCACLALPIVVDVDK</sequence>
<proteinExistence type="predicted"/>
<gene>
    <name evidence="1" type="ORF">TSUD_118350</name>
</gene>
<keyword evidence="2" id="KW-1185">Reference proteome</keyword>
<name>A0A2Z6N975_TRISU</name>
<reference evidence="2" key="1">
    <citation type="journal article" date="2017" name="Front. Plant Sci.">
        <title>Climate Clever Clovers: New Paradigm to Reduce the Environmental Footprint of Ruminants by Breeding Low Methanogenic Forages Utilizing Haplotype Variation.</title>
        <authorList>
            <person name="Kaur P."/>
            <person name="Appels R."/>
            <person name="Bayer P.E."/>
            <person name="Keeble-Gagnere G."/>
            <person name="Wang J."/>
            <person name="Hirakawa H."/>
            <person name="Shirasawa K."/>
            <person name="Vercoe P."/>
            <person name="Stefanova K."/>
            <person name="Durmic Z."/>
            <person name="Nichols P."/>
            <person name="Revell C."/>
            <person name="Isobe S.N."/>
            <person name="Edwards D."/>
            <person name="Erskine W."/>
        </authorList>
    </citation>
    <scope>NUCLEOTIDE SEQUENCE [LARGE SCALE GENOMIC DNA]</scope>
    <source>
        <strain evidence="2">cv. Daliak</strain>
    </source>
</reference>
<accession>A0A2Z6N975</accession>
<dbReference type="EMBL" id="DF973370">
    <property type="protein sequence ID" value="GAU28229.1"/>
    <property type="molecule type" value="Genomic_DNA"/>
</dbReference>
<dbReference type="Proteomes" id="UP000242715">
    <property type="component" value="Unassembled WGS sequence"/>
</dbReference>
<evidence type="ECO:0000313" key="1">
    <source>
        <dbReference type="EMBL" id="GAU28229.1"/>
    </source>
</evidence>
<dbReference type="OrthoDB" id="1731425at2759"/>
<dbReference type="AlphaFoldDB" id="A0A2Z6N975"/>